<feature type="region of interest" description="Disordered" evidence="6">
    <location>
        <begin position="294"/>
        <end position="326"/>
    </location>
</feature>
<dbReference type="RefSeq" id="XP_004488943.1">
    <property type="nucleotide sequence ID" value="XM_004488886.3"/>
</dbReference>
<dbReference type="eggNOG" id="ENOG502QUCW">
    <property type="taxonomic scope" value="Eukaryota"/>
</dbReference>
<accession>A0A1S2XGC1</accession>
<feature type="domain" description="TPX2 C-terminal" evidence="7">
    <location>
        <begin position="302"/>
        <end position="368"/>
    </location>
</feature>
<dbReference type="OrthoDB" id="1426433at2759"/>
<evidence type="ECO:0000313" key="8">
    <source>
        <dbReference type="Proteomes" id="UP000087171"/>
    </source>
</evidence>
<evidence type="ECO:0000259" key="7">
    <source>
        <dbReference type="Pfam" id="PF06886"/>
    </source>
</evidence>
<feature type="compositionally biased region" description="Polar residues" evidence="6">
    <location>
        <begin position="114"/>
        <end position="129"/>
    </location>
</feature>
<organism evidence="8 9">
    <name type="scientific">Cicer arietinum</name>
    <name type="common">Chickpea</name>
    <name type="synonym">Garbanzo</name>
    <dbReference type="NCBI Taxonomy" id="3827"/>
    <lineage>
        <taxon>Eukaryota</taxon>
        <taxon>Viridiplantae</taxon>
        <taxon>Streptophyta</taxon>
        <taxon>Embryophyta</taxon>
        <taxon>Tracheophyta</taxon>
        <taxon>Spermatophyta</taxon>
        <taxon>Magnoliopsida</taxon>
        <taxon>eudicotyledons</taxon>
        <taxon>Gunneridae</taxon>
        <taxon>Pentapetalae</taxon>
        <taxon>rosids</taxon>
        <taxon>fabids</taxon>
        <taxon>Fabales</taxon>
        <taxon>Fabaceae</taxon>
        <taxon>Papilionoideae</taxon>
        <taxon>50 kb inversion clade</taxon>
        <taxon>NPAAA clade</taxon>
        <taxon>Hologalegina</taxon>
        <taxon>IRL clade</taxon>
        <taxon>Cicereae</taxon>
        <taxon>Cicer</taxon>
    </lineage>
</organism>
<gene>
    <name evidence="9" type="primary">LOC101494634</name>
</gene>
<comment type="subcellular location">
    <subcellularLocation>
        <location evidence="1">Cytoplasm</location>
        <location evidence="1">Cytoskeleton</location>
    </subcellularLocation>
</comment>
<feature type="region of interest" description="Disordered" evidence="6">
    <location>
        <begin position="187"/>
        <end position="218"/>
    </location>
</feature>
<protein>
    <submittedName>
        <fullName evidence="9">Protein WVD2-like 7</fullName>
    </submittedName>
</protein>
<evidence type="ECO:0000256" key="4">
    <source>
        <dbReference type="ARBA" id="ARBA00022701"/>
    </source>
</evidence>
<dbReference type="InterPro" id="IPR027329">
    <property type="entry name" value="TPX2_C"/>
</dbReference>
<name>A0A1S2XGC1_CICAR</name>
<reference evidence="8" key="1">
    <citation type="journal article" date="2013" name="Nat. Biotechnol.">
        <title>Draft genome sequence of chickpea (Cicer arietinum) provides a resource for trait improvement.</title>
        <authorList>
            <person name="Varshney R.K."/>
            <person name="Song C."/>
            <person name="Saxena R.K."/>
            <person name="Azam S."/>
            <person name="Yu S."/>
            <person name="Sharpe A.G."/>
            <person name="Cannon S."/>
            <person name="Baek J."/>
            <person name="Rosen B.D."/>
            <person name="Tar'an B."/>
            <person name="Millan T."/>
            <person name="Zhang X."/>
            <person name="Ramsay L.D."/>
            <person name="Iwata A."/>
            <person name="Wang Y."/>
            <person name="Nelson W."/>
            <person name="Farmer A.D."/>
            <person name="Gaur P.M."/>
            <person name="Soderlund C."/>
            <person name="Penmetsa R.V."/>
            <person name="Xu C."/>
            <person name="Bharti A.K."/>
            <person name="He W."/>
            <person name="Winter P."/>
            <person name="Zhao S."/>
            <person name="Hane J.K."/>
            <person name="Carrasquilla-Garcia N."/>
            <person name="Condie J.A."/>
            <person name="Upadhyaya H.D."/>
            <person name="Luo M.C."/>
            <person name="Thudi M."/>
            <person name="Gowda C.L."/>
            <person name="Singh N.P."/>
            <person name="Lichtenzveig J."/>
            <person name="Gali K.K."/>
            <person name="Rubio J."/>
            <person name="Nadarajan N."/>
            <person name="Dolezel J."/>
            <person name="Bansal K.C."/>
            <person name="Xu X."/>
            <person name="Edwards D."/>
            <person name="Zhang G."/>
            <person name="Kahl G."/>
            <person name="Gil J."/>
            <person name="Singh K.B."/>
            <person name="Datta S.K."/>
            <person name="Jackson S.A."/>
            <person name="Wang J."/>
            <person name="Cook D.R."/>
        </authorList>
    </citation>
    <scope>NUCLEOTIDE SEQUENCE [LARGE SCALE GENOMIC DNA]</scope>
    <source>
        <strain evidence="8">cv. CDC Frontier</strain>
    </source>
</reference>
<dbReference type="PANTHER" id="PTHR47067">
    <property type="entry name" value="TPX2 (TARGETING PROTEIN FOR XKLP2) PROTEIN FAMILY-RELATED"/>
    <property type="match status" value="1"/>
</dbReference>
<keyword evidence="3" id="KW-0963">Cytoplasm</keyword>
<feature type="compositionally biased region" description="Basic residues" evidence="6">
    <location>
        <begin position="311"/>
        <end position="320"/>
    </location>
</feature>
<comment type="similarity">
    <text evidence="2">Belongs to the TPX2 family.</text>
</comment>
<dbReference type="AlphaFoldDB" id="A0A1S2XGC1"/>
<evidence type="ECO:0000313" key="9">
    <source>
        <dbReference type="RefSeq" id="XP_004488943.1"/>
    </source>
</evidence>
<dbReference type="GO" id="GO:0005874">
    <property type="term" value="C:microtubule"/>
    <property type="evidence" value="ECO:0007669"/>
    <property type="project" value="UniProtKB-KW"/>
</dbReference>
<dbReference type="InterPro" id="IPR044216">
    <property type="entry name" value="WDL7"/>
</dbReference>
<keyword evidence="4" id="KW-0493">Microtubule</keyword>
<dbReference type="KEGG" id="cam:101494634"/>
<evidence type="ECO:0000256" key="2">
    <source>
        <dbReference type="ARBA" id="ARBA00005885"/>
    </source>
</evidence>
<evidence type="ECO:0000256" key="5">
    <source>
        <dbReference type="ARBA" id="ARBA00023212"/>
    </source>
</evidence>
<keyword evidence="5" id="KW-0206">Cytoskeleton</keyword>
<reference evidence="9" key="2">
    <citation type="submission" date="2025-08" db="UniProtKB">
        <authorList>
            <consortium name="RefSeq"/>
        </authorList>
    </citation>
    <scope>IDENTIFICATION</scope>
    <source>
        <tissue evidence="9">Etiolated seedlings</tissue>
    </source>
</reference>
<evidence type="ECO:0000256" key="3">
    <source>
        <dbReference type="ARBA" id="ARBA00022490"/>
    </source>
</evidence>
<proteinExistence type="inferred from homology"/>
<dbReference type="PANTHER" id="PTHR47067:SF7">
    <property type="entry name" value="TPX2 (TARGETING PROTEIN FOR XKLP2) PROTEIN FAMILY"/>
    <property type="match status" value="1"/>
</dbReference>
<keyword evidence="8" id="KW-1185">Reference proteome</keyword>
<dbReference type="PaxDb" id="3827-XP_004488943.1"/>
<evidence type="ECO:0000256" key="1">
    <source>
        <dbReference type="ARBA" id="ARBA00004245"/>
    </source>
</evidence>
<sequence>MLQRNMGDSSTCLTQPFCYSSGFSNEVNNKSNSPIKALGESVSFGRFMTESLAWEKFSTFSHNRYVEEAERFSKPGSVAQKKAFFEAHYKKLAAQKAAAALLEQTKSNEEELVDNTNNSDENAKSSNADIKSENKVDGAQLEKEHQTFVGNSMQNHLDDVENADTHSFLSEKQGSNFGLEVLQSKGQSTDPIISDEDTISTPMNNKASLRKKRSKSNSKSVHMSVKFAVIREINRLIASLMRKFETTRAVSGSSTASKDRWTTLTTPTKASKIELQKHPSFSPLTQKQRNNMKSPIISSPLSMRTEERAASRKKKLGKKSRTSEPQRVQLHIKLKERAQTKISKLRQCFCLKARQLPEMNKEIEDSKRQTKEDSVTTLDLGKRKGSLSLEILTTYENTSPNIQHRNQKESNYK</sequence>
<dbReference type="Proteomes" id="UP000087171">
    <property type="component" value="Chromosome Ca1"/>
</dbReference>
<dbReference type="STRING" id="3827.A0A1S2XGC1"/>
<dbReference type="Pfam" id="PF06886">
    <property type="entry name" value="TPX2"/>
    <property type="match status" value="1"/>
</dbReference>
<feature type="region of interest" description="Disordered" evidence="6">
    <location>
        <begin position="108"/>
        <end position="133"/>
    </location>
</feature>
<evidence type="ECO:0000256" key="6">
    <source>
        <dbReference type="SAM" id="MobiDB-lite"/>
    </source>
</evidence>
<dbReference type="GeneID" id="101494634"/>